<organism evidence="7 8">
    <name type="scientific">Vreelandella rituensis</name>
    <dbReference type="NCBI Taxonomy" id="2282306"/>
    <lineage>
        <taxon>Bacteria</taxon>
        <taxon>Pseudomonadati</taxon>
        <taxon>Pseudomonadota</taxon>
        <taxon>Gammaproteobacteria</taxon>
        <taxon>Oceanospirillales</taxon>
        <taxon>Halomonadaceae</taxon>
        <taxon>Vreelandella</taxon>
    </lineage>
</organism>
<dbReference type="PROSITE" id="PS50173">
    <property type="entry name" value="UMUC"/>
    <property type="match status" value="1"/>
</dbReference>
<proteinExistence type="inferred from homology"/>
<dbReference type="SUPFAM" id="SSF56672">
    <property type="entry name" value="DNA/RNA polymerases"/>
    <property type="match status" value="1"/>
</dbReference>
<dbReference type="InterPro" id="IPR017961">
    <property type="entry name" value="DNA_pol_Y-fam_little_finger"/>
</dbReference>
<evidence type="ECO:0000256" key="5">
    <source>
        <dbReference type="ARBA" id="ARBA00023236"/>
    </source>
</evidence>
<dbReference type="RefSeq" id="WP_114485131.1">
    <property type="nucleotide sequence ID" value="NZ_CBCSHM010000001.1"/>
</dbReference>
<dbReference type="NCBIfam" id="NF002955">
    <property type="entry name" value="PRK03609.1"/>
    <property type="match status" value="1"/>
</dbReference>
<keyword evidence="5" id="KW-0742">SOS response</keyword>
<dbReference type="Pfam" id="PF11799">
    <property type="entry name" value="IMS_C"/>
    <property type="match status" value="1"/>
</dbReference>
<dbReference type="CDD" id="cd01700">
    <property type="entry name" value="PolY_Pol_V_umuC"/>
    <property type="match status" value="1"/>
</dbReference>
<dbReference type="GO" id="GO:0009432">
    <property type="term" value="P:SOS response"/>
    <property type="evidence" value="ECO:0007669"/>
    <property type="project" value="UniProtKB-KW"/>
</dbReference>
<keyword evidence="7" id="KW-0548">Nucleotidyltransferase</keyword>
<dbReference type="InterPro" id="IPR050116">
    <property type="entry name" value="DNA_polymerase-Y"/>
</dbReference>
<comment type="similarity">
    <text evidence="1">Belongs to the DNA polymerase type-Y family.</text>
</comment>
<dbReference type="AlphaFoldDB" id="A0A368UDF7"/>
<dbReference type="GO" id="GO:0003887">
    <property type="term" value="F:DNA-directed DNA polymerase activity"/>
    <property type="evidence" value="ECO:0007669"/>
    <property type="project" value="UniProtKB-EC"/>
</dbReference>
<dbReference type="Gene3D" id="3.40.1170.60">
    <property type="match status" value="1"/>
</dbReference>
<dbReference type="PANTHER" id="PTHR11076:SF34">
    <property type="entry name" value="PROTEIN UMUC"/>
    <property type="match status" value="1"/>
</dbReference>
<dbReference type="Pfam" id="PF00817">
    <property type="entry name" value="IMS"/>
    <property type="match status" value="1"/>
</dbReference>
<dbReference type="GO" id="GO:0003684">
    <property type="term" value="F:damaged DNA binding"/>
    <property type="evidence" value="ECO:0007669"/>
    <property type="project" value="InterPro"/>
</dbReference>
<protein>
    <submittedName>
        <fullName evidence="7">Translesion error-prone DNA polymerase V subunit UmuC</fullName>
        <ecNumber evidence="7">2.7.7.7</ecNumber>
    </submittedName>
</protein>
<keyword evidence="8" id="KW-1185">Reference proteome</keyword>
<dbReference type="InterPro" id="IPR025188">
    <property type="entry name" value="DUF4113"/>
</dbReference>
<dbReference type="Pfam" id="PF13438">
    <property type="entry name" value="DUF4113"/>
    <property type="match status" value="1"/>
</dbReference>
<feature type="domain" description="UmuC" evidence="6">
    <location>
        <begin position="8"/>
        <end position="193"/>
    </location>
</feature>
<dbReference type="InterPro" id="IPR036775">
    <property type="entry name" value="DNA_pol_Y-fam_lit_finger_sf"/>
</dbReference>
<evidence type="ECO:0000313" key="8">
    <source>
        <dbReference type="Proteomes" id="UP000253204"/>
    </source>
</evidence>
<keyword evidence="3" id="KW-0741">SOS mutagenesis</keyword>
<dbReference type="InterPro" id="IPR043128">
    <property type="entry name" value="Rev_trsase/Diguanyl_cyclase"/>
</dbReference>
<dbReference type="EC" id="2.7.7.7" evidence="7"/>
<evidence type="ECO:0000256" key="2">
    <source>
        <dbReference type="ARBA" id="ARBA00022763"/>
    </source>
</evidence>
<evidence type="ECO:0000259" key="6">
    <source>
        <dbReference type="PROSITE" id="PS50173"/>
    </source>
</evidence>
<evidence type="ECO:0000256" key="3">
    <source>
        <dbReference type="ARBA" id="ARBA00023199"/>
    </source>
</evidence>
<keyword evidence="7" id="KW-0808">Transferase</keyword>
<comment type="caution">
    <text evidence="7">The sequence shown here is derived from an EMBL/GenBank/DDBJ whole genome shotgun (WGS) entry which is preliminary data.</text>
</comment>
<gene>
    <name evidence="7" type="ORF">DU506_01205</name>
</gene>
<dbReference type="OrthoDB" id="9808813at2"/>
<evidence type="ECO:0000256" key="1">
    <source>
        <dbReference type="ARBA" id="ARBA00010945"/>
    </source>
</evidence>
<dbReference type="InterPro" id="IPR001126">
    <property type="entry name" value="UmuC"/>
</dbReference>
<sequence length="426" mass="47055">MRPAPPAISIIDVNSCYVSIELLFKPWLRNRACIVLSNNDSACVARNSHAKALGIRMGQPWHEIAHLVRSGQVHAFSSCYELYQDMSNRIMAVLATQAPRIEVYSIDEAWLDLSGLPESEYAAWGRDVRDTVLRQVGIPVGVGIGPTKTLAKLANWAAKTWAPKTGWVVDLSDPCRQARLLKLAPVEEVWGIGPRLTRRLADMGVKTAWELAKMDARLLRRIFGVTVERTARELAGERCFEVGESPGPKQMIAATRSFGRKITRYEDIAAAIATHTVRAAAKLRAQGSLCQCLQVFARTSAFAKQGQSYSGQRIVALPCPTDDSRTLVSAALEGLAHLYREGPRYAKAGIVLSQFVAGDRYTPDLFAPPPRPKSHDLMRAMDAINAKMGRATVRLAREDAGHGWQMRRELLSPRYTTVWEDLAPAG</sequence>
<evidence type="ECO:0000313" key="7">
    <source>
        <dbReference type="EMBL" id="RCV93803.1"/>
    </source>
</evidence>
<reference evidence="7 8" key="1">
    <citation type="submission" date="2018-07" db="EMBL/GenBank/DDBJ databases">
        <title>Halomonas rutogse sp. nov., isolated from Lake TangqianCo on Tibetan Plateau.</title>
        <authorList>
            <person name="Lu H."/>
            <person name="Xing P."/>
            <person name="Wu Q."/>
        </authorList>
    </citation>
    <scope>NUCLEOTIDE SEQUENCE [LARGE SCALE GENOMIC DNA]</scope>
    <source>
        <strain evidence="7 8">TQ8S</strain>
    </source>
</reference>
<accession>A0A368UDF7</accession>
<dbReference type="Proteomes" id="UP000253204">
    <property type="component" value="Unassembled WGS sequence"/>
</dbReference>
<name>A0A368UDF7_9GAMM</name>
<dbReference type="EMBL" id="QPIJ01000001">
    <property type="protein sequence ID" value="RCV93803.1"/>
    <property type="molecule type" value="Genomic_DNA"/>
</dbReference>
<dbReference type="GO" id="GO:0005829">
    <property type="term" value="C:cytosol"/>
    <property type="evidence" value="ECO:0007669"/>
    <property type="project" value="TreeGrafter"/>
</dbReference>
<dbReference type="PANTHER" id="PTHR11076">
    <property type="entry name" value="DNA REPAIR POLYMERASE UMUC / TRANSFERASE FAMILY MEMBER"/>
    <property type="match status" value="1"/>
</dbReference>
<keyword evidence="4" id="KW-0234">DNA repair</keyword>
<keyword evidence="2" id="KW-0227">DNA damage</keyword>
<dbReference type="Gene3D" id="3.30.1490.100">
    <property type="entry name" value="DNA polymerase, Y-family, little finger domain"/>
    <property type="match status" value="1"/>
</dbReference>
<dbReference type="InterPro" id="IPR043502">
    <property type="entry name" value="DNA/RNA_pol_sf"/>
</dbReference>
<dbReference type="Gene3D" id="1.10.150.20">
    <property type="entry name" value="5' to 3' exonuclease, C-terminal subdomain"/>
    <property type="match status" value="1"/>
</dbReference>
<dbReference type="GO" id="GO:0006281">
    <property type="term" value="P:DNA repair"/>
    <property type="evidence" value="ECO:0007669"/>
    <property type="project" value="UniProtKB-KW"/>
</dbReference>
<evidence type="ECO:0000256" key="4">
    <source>
        <dbReference type="ARBA" id="ARBA00023204"/>
    </source>
</evidence>
<dbReference type="Gene3D" id="3.30.70.270">
    <property type="match status" value="1"/>
</dbReference>
<dbReference type="GO" id="GO:0042276">
    <property type="term" value="P:error-prone translesion synthesis"/>
    <property type="evidence" value="ECO:0007669"/>
    <property type="project" value="TreeGrafter"/>
</dbReference>